<dbReference type="AlphaFoldDB" id="A0A3L6T8Y5"/>
<dbReference type="OrthoDB" id="288590at2759"/>
<keyword evidence="3" id="KW-0408">Iron</keyword>
<name>A0A3L6T8Y5_PANMI</name>
<reference evidence="7" key="1">
    <citation type="journal article" date="2019" name="Nat. Commun.">
        <title>The genome of broomcorn millet.</title>
        <authorList>
            <person name="Zou C."/>
            <person name="Miki D."/>
            <person name="Li D."/>
            <person name="Tang Q."/>
            <person name="Xiao L."/>
            <person name="Rajput S."/>
            <person name="Deng P."/>
            <person name="Jia W."/>
            <person name="Huang R."/>
            <person name="Zhang M."/>
            <person name="Sun Y."/>
            <person name="Hu J."/>
            <person name="Fu X."/>
            <person name="Schnable P.S."/>
            <person name="Li F."/>
            <person name="Zhang H."/>
            <person name="Feng B."/>
            <person name="Zhu X."/>
            <person name="Liu R."/>
            <person name="Schnable J.C."/>
            <person name="Zhu J.-K."/>
            <person name="Zhang H."/>
        </authorList>
    </citation>
    <scope>NUCLEOTIDE SEQUENCE [LARGE SCALE GENOMIC DNA]</scope>
</reference>
<dbReference type="Pfam" id="PF14226">
    <property type="entry name" value="DIOX_N"/>
    <property type="match status" value="1"/>
</dbReference>
<dbReference type="Proteomes" id="UP000275267">
    <property type="component" value="Unassembled WGS sequence"/>
</dbReference>
<dbReference type="STRING" id="4540.A0A3L6T8Y5"/>
<evidence type="ECO:0000256" key="4">
    <source>
        <dbReference type="SAM" id="MobiDB-lite"/>
    </source>
</evidence>
<dbReference type="Gene3D" id="2.60.120.330">
    <property type="entry name" value="B-lactam Antibiotic, Isopenicillin N Synthase, Chain"/>
    <property type="match status" value="1"/>
</dbReference>
<dbReference type="EMBL" id="PQIB02000002">
    <property type="protein sequence ID" value="RLN34669.1"/>
    <property type="molecule type" value="Genomic_DNA"/>
</dbReference>
<dbReference type="GO" id="GO:0016491">
    <property type="term" value="F:oxidoreductase activity"/>
    <property type="evidence" value="ECO:0007669"/>
    <property type="project" value="UniProtKB-KW"/>
</dbReference>
<feature type="compositionally biased region" description="Low complexity" evidence="4">
    <location>
        <begin position="60"/>
        <end position="75"/>
    </location>
</feature>
<organism evidence="6 7">
    <name type="scientific">Panicum miliaceum</name>
    <name type="common">Proso millet</name>
    <name type="synonym">Broomcorn millet</name>
    <dbReference type="NCBI Taxonomy" id="4540"/>
    <lineage>
        <taxon>Eukaryota</taxon>
        <taxon>Viridiplantae</taxon>
        <taxon>Streptophyta</taxon>
        <taxon>Embryophyta</taxon>
        <taxon>Tracheophyta</taxon>
        <taxon>Spermatophyta</taxon>
        <taxon>Magnoliopsida</taxon>
        <taxon>Liliopsida</taxon>
        <taxon>Poales</taxon>
        <taxon>Poaceae</taxon>
        <taxon>PACMAD clade</taxon>
        <taxon>Panicoideae</taxon>
        <taxon>Panicodae</taxon>
        <taxon>Paniceae</taxon>
        <taxon>Panicinae</taxon>
        <taxon>Panicum</taxon>
        <taxon>Panicum sect. Panicum</taxon>
    </lineage>
</organism>
<keyword evidence="7" id="KW-1185">Reference proteome</keyword>
<evidence type="ECO:0000259" key="5">
    <source>
        <dbReference type="Pfam" id="PF14226"/>
    </source>
</evidence>
<sequence>MGRHTAAEGRTGSLRGGPRLEVDHEPGLARLRARRPARESLDSILLPPEASRRRRGGGSERASPGRLGGLAAPDAGRWRRGRARGAGDACVGPLKCQNGPARCLDLSVVDLASPDRRAAARSIRQACVEYGFNVINHGIERSLLERVFAESRRFFQQPMEEKMALRKNSSHRGYTAPYSEKVDDHPGSRGTCDPGRLTN</sequence>
<protein>
    <submittedName>
        <fullName evidence="6">1-aminocyclopropane-1-carboxylate oxidase-like</fullName>
    </submittedName>
</protein>
<accession>A0A3L6T8Y5</accession>
<keyword evidence="1" id="KW-0479">Metal-binding</keyword>
<dbReference type="InterPro" id="IPR026992">
    <property type="entry name" value="DIOX_N"/>
</dbReference>
<evidence type="ECO:0000256" key="2">
    <source>
        <dbReference type="ARBA" id="ARBA00023002"/>
    </source>
</evidence>
<gene>
    <name evidence="6" type="ORF">C2845_PM03G35590</name>
</gene>
<feature type="region of interest" description="Disordered" evidence="4">
    <location>
        <begin position="1"/>
        <end position="78"/>
    </location>
</feature>
<evidence type="ECO:0000313" key="6">
    <source>
        <dbReference type="EMBL" id="RLN34669.1"/>
    </source>
</evidence>
<feature type="compositionally biased region" description="Basic and acidic residues" evidence="4">
    <location>
        <begin position="18"/>
        <end position="27"/>
    </location>
</feature>
<dbReference type="PANTHER" id="PTHR10209">
    <property type="entry name" value="OXIDOREDUCTASE, 2OG-FE II OXYGENASE FAMILY PROTEIN"/>
    <property type="match status" value="1"/>
</dbReference>
<evidence type="ECO:0000256" key="1">
    <source>
        <dbReference type="ARBA" id="ARBA00022723"/>
    </source>
</evidence>
<dbReference type="PANTHER" id="PTHR10209:SF794">
    <property type="entry name" value="FE2OG DIOXYGENASE DOMAIN-CONTAINING PROTEIN"/>
    <property type="match status" value="1"/>
</dbReference>
<keyword evidence="2" id="KW-0560">Oxidoreductase</keyword>
<evidence type="ECO:0000313" key="7">
    <source>
        <dbReference type="Proteomes" id="UP000275267"/>
    </source>
</evidence>
<comment type="caution">
    <text evidence="6">The sequence shown here is derived from an EMBL/GenBank/DDBJ whole genome shotgun (WGS) entry which is preliminary data.</text>
</comment>
<dbReference type="InterPro" id="IPR027443">
    <property type="entry name" value="IPNS-like_sf"/>
</dbReference>
<evidence type="ECO:0000256" key="3">
    <source>
        <dbReference type="ARBA" id="ARBA00023004"/>
    </source>
</evidence>
<dbReference type="SUPFAM" id="SSF51197">
    <property type="entry name" value="Clavaminate synthase-like"/>
    <property type="match status" value="1"/>
</dbReference>
<dbReference type="GO" id="GO:0046872">
    <property type="term" value="F:metal ion binding"/>
    <property type="evidence" value="ECO:0007669"/>
    <property type="project" value="UniProtKB-KW"/>
</dbReference>
<feature type="region of interest" description="Disordered" evidence="4">
    <location>
        <begin position="164"/>
        <end position="199"/>
    </location>
</feature>
<feature type="domain" description="Non-haem dioxygenase N-terminal" evidence="5">
    <location>
        <begin position="107"/>
        <end position="185"/>
    </location>
</feature>
<proteinExistence type="predicted"/>